<dbReference type="AlphaFoldDB" id="N9DEJ9"/>
<dbReference type="Proteomes" id="UP000013251">
    <property type="component" value="Unassembled WGS sequence"/>
</dbReference>
<keyword evidence="4" id="KW-1185">Reference proteome</keyword>
<feature type="domain" description="Zona occludens toxin N-terminal" evidence="2">
    <location>
        <begin position="58"/>
        <end position="257"/>
    </location>
</feature>
<organism evidence="3 4">
    <name type="scientific">Acinetobacter bereziniae LMG 1003 = CIP 70.12</name>
    <dbReference type="NCBI Taxonomy" id="981324"/>
    <lineage>
        <taxon>Bacteria</taxon>
        <taxon>Pseudomonadati</taxon>
        <taxon>Pseudomonadota</taxon>
        <taxon>Gammaproteobacteria</taxon>
        <taxon>Moraxellales</taxon>
        <taxon>Moraxellaceae</taxon>
        <taxon>Acinetobacter</taxon>
    </lineage>
</organism>
<accession>N9DEJ9</accession>
<evidence type="ECO:0000313" key="4">
    <source>
        <dbReference type="Proteomes" id="UP000013251"/>
    </source>
</evidence>
<name>N9DEJ9_ACIBZ</name>
<reference evidence="3 4" key="1">
    <citation type="submission" date="2013-02" db="EMBL/GenBank/DDBJ databases">
        <title>The Genome Sequence of Acinetobacter bereziniae CIP 70.12.</title>
        <authorList>
            <consortium name="The Broad Institute Genome Sequencing Platform"/>
            <consortium name="The Broad Institute Genome Sequencing Center for Infectious Disease"/>
            <person name="Cerqueira G."/>
            <person name="Feldgarden M."/>
            <person name="Courvalin P."/>
            <person name="Perichon B."/>
            <person name="Grillot-Courvalin C."/>
            <person name="Clermont D."/>
            <person name="Rocha E."/>
            <person name="Yoon E.-J."/>
            <person name="Nemec A."/>
            <person name="Walker B."/>
            <person name="Young S.K."/>
            <person name="Zeng Q."/>
            <person name="Gargeya S."/>
            <person name="Fitzgerald M."/>
            <person name="Haas B."/>
            <person name="Abouelleil A."/>
            <person name="Alvarado L."/>
            <person name="Arachchi H.M."/>
            <person name="Berlin A.M."/>
            <person name="Chapman S.B."/>
            <person name="Dewar J."/>
            <person name="Goldberg J."/>
            <person name="Griggs A."/>
            <person name="Gujja S."/>
            <person name="Hansen M."/>
            <person name="Howarth C."/>
            <person name="Imamovic A."/>
            <person name="Larimer J."/>
            <person name="McCowan C."/>
            <person name="Murphy C."/>
            <person name="Neiman D."/>
            <person name="Pearson M."/>
            <person name="Priest M."/>
            <person name="Roberts A."/>
            <person name="Saif S."/>
            <person name="Shea T."/>
            <person name="Sisk P."/>
            <person name="Sykes S."/>
            <person name="Wortman J."/>
            <person name="Nusbaum C."/>
            <person name="Birren B."/>
        </authorList>
    </citation>
    <scope>NUCLEOTIDE SEQUENCE [LARGE SCALE GENOMIC DNA]</scope>
    <source>
        <strain evidence="3 4">CIP 70.12</strain>
    </source>
</reference>
<evidence type="ECO:0000256" key="1">
    <source>
        <dbReference type="SAM" id="MobiDB-lite"/>
    </source>
</evidence>
<evidence type="ECO:0000259" key="2">
    <source>
        <dbReference type="Pfam" id="PF05707"/>
    </source>
</evidence>
<dbReference type="InterPro" id="IPR008900">
    <property type="entry name" value="Zot_N"/>
</dbReference>
<dbReference type="OrthoDB" id="8809170at2"/>
<sequence>MQYIIDAPPRTGKSQYMIYLIDKFTKKYPNRHIVTNIIGINYPGVISVNGTLHNPVDWRDFPNGTIFIYDEAHEHPAFSKDDLMKDLIVDTRELDGIISKISNAVFDEQVLYYIDQYFKFNEYDQDQIAEIKAIILKDKKLPLDFKKLIFEDINKRKKLLLIKKKEQILDIGRSLTLHGHFGFDIYLITQDIARLNPATIAASSKHLKLRRLFGWPMMFIYEYSEVQKYFTGTTRNNAISIRLFFYKPYLYKYYISSEDHNVPKSYPSMIILMLVAICGLFYWGFSKLKSANTFGLFSDNSEVTAEANNNNSEPPPPKPVNETKSSLEPDCEDLNNNHLEKCIAYNKKKIDELNKSVREANSYYVNYDPTKPYDTQISSNYEATAKPVFAGCVKFNGKYYAYTQQGTKLEAPQSVCKRLIDDGERPFNYFANNNQNQINSSQQIQPPSSNTIEQYKPYKQPVQMANNYVEPHLEPKHNNGANDQTNFSF</sequence>
<protein>
    <recommendedName>
        <fullName evidence="2">Zona occludens toxin N-terminal domain-containing protein</fullName>
    </recommendedName>
</protein>
<dbReference type="EMBL" id="APQG01000024">
    <property type="protein sequence ID" value="ENV96647.1"/>
    <property type="molecule type" value="Genomic_DNA"/>
</dbReference>
<dbReference type="RefSeq" id="WP_005031506.1">
    <property type="nucleotide sequence ID" value="NZ_KB849756.1"/>
</dbReference>
<dbReference type="HOGENOM" id="CLU_044039_1_0_6"/>
<dbReference type="Pfam" id="PF05707">
    <property type="entry name" value="Zot"/>
    <property type="match status" value="1"/>
</dbReference>
<proteinExistence type="predicted"/>
<dbReference type="Gene3D" id="3.40.50.300">
    <property type="entry name" value="P-loop containing nucleotide triphosphate hydrolases"/>
    <property type="match status" value="1"/>
</dbReference>
<dbReference type="InterPro" id="IPR027417">
    <property type="entry name" value="P-loop_NTPase"/>
</dbReference>
<dbReference type="PATRIC" id="fig|1217650.3.peg.2004"/>
<feature type="region of interest" description="Disordered" evidence="1">
    <location>
        <begin position="305"/>
        <end position="330"/>
    </location>
</feature>
<comment type="caution">
    <text evidence="3">The sequence shown here is derived from an EMBL/GenBank/DDBJ whole genome shotgun (WGS) entry which is preliminary data.</text>
</comment>
<evidence type="ECO:0000313" key="3">
    <source>
        <dbReference type="EMBL" id="ENV96647.1"/>
    </source>
</evidence>
<gene>
    <name evidence="3" type="ORF">F938_02051</name>
</gene>